<gene>
    <name evidence="2" type="ORF">CVT26_013705</name>
</gene>
<evidence type="ECO:0000256" key="1">
    <source>
        <dbReference type="SAM" id="MobiDB-lite"/>
    </source>
</evidence>
<dbReference type="EMBL" id="NHYE01000131">
    <property type="protein sequence ID" value="PPR07389.1"/>
    <property type="molecule type" value="Genomic_DNA"/>
</dbReference>
<evidence type="ECO:0000313" key="2">
    <source>
        <dbReference type="EMBL" id="PPR07389.1"/>
    </source>
</evidence>
<reference evidence="2 3" key="1">
    <citation type="journal article" date="2018" name="Evol. Lett.">
        <title>Horizontal gene cluster transfer increased hallucinogenic mushroom diversity.</title>
        <authorList>
            <person name="Reynolds H.T."/>
            <person name="Vijayakumar V."/>
            <person name="Gluck-Thaler E."/>
            <person name="Korotkin H.B."/>
            <person name="Matheny P.B."/>
            <person name="Slot J.C."/>
        </authorList>
    </citation>
    <scope>NUCLEOTIDE SEQUENCE [LARGE SCALE GENOMIC DNA]</scope>
    <source>
        <strain evidence="2 3">SRW20</strain>
    </source>
</reference>
<dbReference type="AlphaFoldDB" id="A0A409YWM5"/>
<dbReference type="InParanoid" id="A0A409YWM5"/>
<proteinExistence type="predicted"/>
<evidence type="ECO:0000313" key="3">
    <source>
        <dbReference type="Proteomes" id="UP000284706"/>
    </source>
</evidence>
<feature type="region of interest" description="Disordered" evidence="1">
    <location>
        <begin position="87"/>
        <end position="106"/>
    </location>
</feature>
<dbReference type="Proteomes" id="UP000284706">
    <property type="component" value="Unassembled WGS sequence"/>
</dbReference>
<protein>
    <submittedName>
        <fullName evidence="2">Uncharacterized protein</fullName>
    </submittedName>
</protein>
<keyword evidence="3" id="KW-1185">Reference proteome</keyword>
<feature type="compositionally biased region" description="Basic and acidic residues" evidence="1">
    <location>
        <begin position="36"/>
        <end position="61"/>
    </location>
</feature>
<feature type="region of interest" description="Disordered" evidence="1">
    <location>
        <begin position="399"/>
        <end position="423"/>
    </location>
</feature>
<feature type="compositionally biased region" description="Polar residues" evidence="1">
    <location>
        <begin position="405"/>
        <end position="415"/>
    </location>
</feature>
<feature type="region of interest" description="Disordered" evidence="1">
    <location>
        <begin position="1"/>
        <end position="67"/>
    </location>
</feature>
<organism evidence="2 3">
    <name type="scientific">Gymnopilus dilepis</name>
    <dbReference type="NCBI Taxonomy" id="231916"/>
    <lineage>
        <taxon>Eukaryota</taxon>
        <taxon>Fungi</taxon>
        <taxon>Dikarya</taxon>
        <taxon>Basidiomycota</taxon>
        <taxon>Agaricomycotina</taxon>
        <taxon>Agaricomycetes</taxon>
        <taxon>Agaricomycetidae</taxon>
        <taxon>Agaricales</taxon>
        <taxon>Agaricineae</taxon>
        <taxon>Hymenogastraceae</taxon>
        <taxon>Gymnopilus</taxon>
    </lineage>
</organism>
<feature type="compositionally biased region" description="Basic and acidic residues" evidence="1">
    <location>
        <begin position="92"/>
        <end position="101"/>
    </location>
</feature>
<dbReference type="OrthoDB" id="3060221at2759"/>
<accession>A0A409YWM5</accession>
<name>A0A409YWM5_9AGAR</name>
<comment type="caution">
    <text evidence="2">The sequence shown here is derived from an EMBL/GenBank/DDBJ whole genome shotgun (WGS) entry which is preliminary data.</text>
</comment>
<sequence>MSALHSYPSAHTTSNRKTSRSGKTEHTTRKHPSKRSQREAPSEDTEDSSRVNRRASRDNNESKSLPNWLAKTFMSLARKHPLRLLLPPGLRSPREEAHEPSDMQDLDPEAVPMPEDRLFAFNVPDNEPALSPAYSRKAYVAAANPYLGSLLGSSVESATVFSTQSPETASSPTFYAGSHTNLNAYPSEAHIFDDSSESDNFANIFHSSGSSEAYIHETEPSSLPPDIENPHFSDVYSTPGPGYYVSHPIHFDSPVEDPLSLSRLGVLGDELDFKWETFDRKHIVAPTLLRGTTKSEPVYDIYEVVPEALKQSDNPISPSPFRFSLLDENEMNSRPPDKPVPHVNIQQAQQVPLLPACNIFAPKRGDLSPSVTPNQKIINKEPTLGVELENTASTVRKVDYDEYENSQGSNDSIESWGNEEVQG</sequence>